<evidence type="ECO:0000313" key="2">
    <source>
        <dbReference type="Proteomes" id="UP000295447"/>
    </source>
</evidence>
<dbReference type="RefSeq" id="WP_134121866.1">
    <property type="nucleotide sequence ID" value="NZ_SODF01000002.1"/>
</dbReference>
<proteinExistence type="predicted"/>
<dbReference type="AlphaFoldDB" id="A0A4R7ZTU5"/>
<protein>
    <submittedName>
        <fullName evidence="1">Uncharacterized protein</fullName>
    </submittedName>
</protein>
<dbReference type="OrthoDB" id="3658727at2"/>
<sequence>MGFEEAVDVLQPLLDAGWFLDEQNLWADADVIFGSLCRACSAMDFEFDPSERRLTLLASEDPDAMVVLLDEPLVIGLGGGDRSVEALAGASGLLDPCQVEPAPECEMRASEFTAVLFVDEVLERAAEYRGTSMREAAEALDQHPEFSGMMRWIMFTGGSRVLPEYVPSAVALAIGGFCWRNNTSVEDEHHRVTDVEMAKTNIAAVRVAQRHVTDDGVDWAGLEDALCAPGRELGDGRRIDLLFGESWVGVADSVRSQVRLWRRFDDDLLGPDATLILLSIAGASGYMRHWWGQGRWPSIVETVTRQLASAGVAPPPPYDELGVERLVRDLSDAPDRVPDEVLGWAIDPPVPLDGPRGLRMTDATSPIIRKFFAATAP</sequence>
<keyword evidence="2" id="KW-1185">Reference proteome</keyword>
<dbReference type="Proteomes" id="UP000295447">
    <property type="component" value="Unassembled WGS sequence"/>
</dbReference>
<accession>A0A4R7ZTU5</accession>
<dbReference type="EMBL" id="SODF01000002">
    <property type="protein sequence ID" value="TDW18950.1"/>
    <property type="molecule type" value="Genomic_DNA"/>
</dbReference>
<evidence type="ECO:0000313" key="1">
    <source>
        <dbReference type="EMBL" id="TDW18950.1"/>
    </source>
</evidence>
<organism evidence="1 2">
    <name type="scientific">Kribbella kalugense</name>
    <dbReference type="NCBI Taxonomy" id="2512221"/>
    <lineage>
        <taxon>Bacteria</taxon>
        <taxon>Bacillati</taxon>
        <taxon>Actinomycetota</taxon>
        <taxon>Actinomycetes</taxon>
        <taxon>Propionibacteriales</taxon>
        <taxon>Kribbellaceae</taxon>
        <taxon>Kribbella</taxon>
    </lineage>
</organism>
<name>A0A4R7ZTU5_9ACTN</name>
<gene>
    <name evidence="1" type="ORF">EV650_5553</name>
</gene>
<comment type="caution">
    <text evidence="1">The sequence shown here is derived from an EMBL/GenBank/DDBJ whole genome shotgun (WGS) entry which is preliminary data.</text>
</comment>
<reference evidence="1 2" key="1">
    <citation type="submission" date="2019-03" db="EMBL/GenBank/DDBJ databases">
        <title>Genomic Encyclopedia of Type Strains, Phase III (KMG-III): the genomes of soil and plant-associated and newly described type strains.</title>
        <authorList>
            <person name="Whitman W."/>
        </authorList>
    </citation>
    <scope>NUCLEOTIDE SEQUENCE [LARGE SCALE GENOMIC DNA]</scope>
    <source>
        <strain evidence="1 2">VKM Ac-2570</strain>
    </source>
</reference>